<dbReference type="Gene3D" id="3.40.50.300">
    <property type="entry name" value="P-loop containing nucleotide triphosphate hydrolases"/>
    <property type="match status" value="1"/>
</dbReference>
<dbReference type="InterPro" id="IPR056955">
    <property type="entry name" value="ORC-CDC6-like"/>
</dbReference>
<dbReference type="EMBL" id="CP042806">
    <property type="protein sequence ID" value="QEE27343.1"/>
    <property type="molecule type" value="Genomic_DNA"/>
</dbReference>
<protein>
    <submittedName>
        <fullName evidence="2">AAA family ATPase</fullName>
    </submittedName>
</protein>
<reference evidence="2 3" key="1">
    <citation type="submission" date="2019-08" db="EMBL/GenBank/DDBJ databases">
        <title>Complete genome sequence of Terriglobus albidus strain ORNL.</title>
        <authorList>
            <person name="Podar M."/>
        </authorList>
    </citation>
    <scope>NUCLEOTIDE SEQUENCE [LARGE SCALE GENOMIC DNA]</scope>
    <source>
        <strain evidence="2 3">ORNL</strain>
    </source>
</reference>
<dbReference type="Proteomes" id="UP000321820">
    <property type="component" value="Chromosome"/>
</dbReference>
<evidence type="ECO:0000256" key="1">
    <source>
        <dbReference type="SAM" id="MobiDB-lite"/>
    </source>
</evidence>
<dbReference type="OrthoDB" id="8432819at2"/>
<keyword evidence="3" id="KW-1185">Reference proteome</keyword>
<sequence length="528" mass="59542">MVQTPELAKAVASIPQRSEKQSDSQKLMGAFVDLGILPQINNINSQIIYGRRGTGKTHVLKVLQSQLTAAPRCCVIYIDARTFGSTSQFSDVSIGLSARCTALFRDFLAELYNGFLEFVVAEGGKNVDLALDEINNLAESATQPIQLTKQDSATANDSKKGTSETGGIIKSEPSKLFSLEGKAGRTTSTEQSTSSTYRFEYIDKVIFPAISTPIKNLTLLCNATFYILLDEWSSIPIDIQPYFAEFLKRSVIPLTNVAVKIGSLEYRSDFAINTERGFIGLEMGADISAFLDIDDYYVYDRNPERITDAFADMLVRHLRNELPENYLEGIGIETGAKLASKLFTERKVFQELVRASEGVIRDLINIFSKAYFFAHRKGKDKIERDAVLEAARQWFEQDKERNLSERLRIVLRTITDNVIGNKRARSFLLPRELANHPVIHELFDLRVLHLVQRGYADKDKPGVRYNIYSLDYGTYVDLMNTSRRPELGFIEYPAEADNKDYVVPFDDKRSIRRIILGKEILDDAGIVD</sequence>
<dbReference type="Pfam" id="PF24389">
    <property type="entry name" value="ORC-CDC6-like"/>
    <property type="match status" value="1"/>
</dbReference>
<evidence type="ECO:0000313" key="3">
    <source>
        <dbReference type="Proteomes" id="UP000321820"/>
    </source>
</evidence>
<gene>
    <name evidence="2" type="ORF">FTW19_04535</name>
</gene>
<dbReference type="SUPFAM" id="SSF52540">
    <property type="entry name" value="P-loop containing nucleoside triphosphate hydrolases"/>
    <property type="match status" value="1"/>
</dbReference>
<dbReference type="RefSeq" id="WP_147646536.1">
    <property type="nucleotide sequence ID" value="NZ_CP042806.1"/>
</dbReference>
<accession>A0A5B9E4X1</accession>
<evidence type="ECO:0000313" key="2">
    <source>
        <dbReference type="EMBL" id="QEE27343.1"/>
    </source>
</evidence>
<proteinExistence type="predicted"/>
<organism evidence="2 3">
    <name type="scientific">Terriglobus albidus</name>
    <dbReference type="NCBI Taxonomy" id="1592106"/>
    <lineage>
        <taxon>Bacteria</taxon>
        <taxon>Pseudomonadati</taxon>
        <taxon>Acidobacteriota</taxon>
        <taxon>Terriglobia</taxon>
        <taxon>Terriglobales</taxon>
        <taxon>Acidobacteriaceae</taxon>
        <taxon>Terriglobus</taxon>
    </lineage>
</organism>
<feature type="region of interest" description="Disordered" evidence="1">
    <location>
        <begin position="148"/>
        <end position="169"/>
    </location>
</feature>
<dbReference type="AlphaFoldDB" id="A0A5B9E4X1"/>
<dbReference type="KEGG" id="talb:FTW19_04535"/>
<dbReference type="InterPro" id="IPR027417">
    <property type="entry name" value="P-loop_NTPase"/>
</dbReference>
<name>A0A5B9E4X1_9BACT</name>